<proteinExistence type="predicted"/>
<evidence type="ECO:0000313" key="1">
    <source>
        <dbReference type="EMBL" id="MCI25319.1"/>
    </source>
</evidence>
<organism evidence="1 2">
    <name type="scientific">Trifolium medium</name>
    <dbReference type="NCBI Taxonomy" id="97028"/>
    <lineage>
        <taxon>Eukaryota</taxon>
        <taxon>Viridiplantae</taxon>
        <taxon>Streptophyta</taxon>
        <taxon>Embryophyta</taxon>
        <taxon>Tracheophyta</taxon>
        <taxon>Spermatophyta</taxon>
        <taxon>Magnoliopsida</taxon>
        <taxon>eudicotyledons</taxon>
        <taxon>Gunneridae</taxon>
        <taxon>Pentapetalae</taxon>
        <taxon>rosids</taxon>
        <taxon>fabids</taxon>
        <taxon>Fabales</taxon>
        <taxon>Fabaceae</taxon>
        <taxon>Papilionoideae</taxon>
        <taxon>50 kb inversion clade</taxon>
        <taxon>NPAAA clade</taxon>
        <taxon>Hologalegina</taxon>
        <taxon>IRL clade</taxon>
        <taxon>Trifolieae</taxon>
        <taxon>Trifolium</taxon>
    </lineage>
</organism>
<dbReference type="EMBL" id="LXQA010146592">
    <property type="protein sequence ID" value="MCI25319.1"/>
    <property type="molecule type" value="Genomic_DNA"/>
</dbReference>
<dbReference type="Proteomes" id="UP000265520">
    <property type="component" value="Unassembled WGS sequence"/>
</dbReference>
<reference evidence="1 2" key="1">
    <citation type="journal article" date="2018" name="Front. Plant Sci.">
        <title>Red Clover (Trifolium pratense) and Zigzag Clover (T. medium) - A Picture of Genomic Similarities and Differences.</title>
        <authorList>
            <person name="Dluhosova J."/>
            <person name="Istvanek J."/>
            <person name="Nedelnik J."/>
            <person name="Repkova J."/>
        </authorList>
    </citation>
    <scope>NUCLEOTIDE SEQUENCE [LARGE SCALE GENOMIC DNA]</scope>
    <source>
        <strain evidence="2">cv. 10/8</strain>
        <tissue evidence="1">Leaf</tissue>
    </source>
</reference>
<accession>A0A392QMZ5</accession>
<evidence type="ECO:0000313" key="2">
    <source>
        <dbReference type="Proteomes" id="UP000265520"/>
    </source>
</evidence>
<name>A0A392QMZ5_9FABA</name>
<feature type="non-terminal residue" evidence="1">
    <location>
        <position position="30"/>
    </location>
</feature>
<dbReference type="AlphaFoldDB" id="A0A392QMZ5"/>
<keyword evidence="2" id="KW-1185">Reference proteome</keyword>
<sequence length="30" mass="3314">MKLGDIVGKMKKSGQVGPVFSSTFRPNKEF</sequence>
<protein>
    <submittedName>
        <fullName evidence="1">Uncharacterized protein</fullName>
    </submittedName>
</protein>
<comment type="caution">
    <text evidence="1">The sequence shown here is derived from an EMBL/GenBank/DDBJ whole genome shotgun (WGS) entry which is preliminary data.</text>
</comment>